<evidence type="ECO:0000313" key="6">
    <source>
        <dbReference type="Proteomes" id="UP000012960"/>
    </source>
</evidence>
<dbReference type="OrthoDB" id="185373at2759"/>
<dbReference type="PANTHER" id="PTHR47938:SF47">
    <property type="entry name" value="ADR149WP"/>
    <property type="match status" value="1"/>
</dbReference>
<evidence type="ECO:0000313" key="5">
    <source>
        <dbReference type="EnsemblPlants" id="Ma11_p13890.1"/>
    </source>
</evidence>
<dbReference type="Gramene" id="Ma11_t13890.1">
    <property type="protein sequence ID" value="Ma11_p13890.1"/>
    <property type="gene ID" value="Ma11_g13890"/>
</dbReference>
<evidence type="ECO:0000256" key="3">
    <source>
        <dbReference type="PROSITE-ProRule" id="PRU00708"/>
    </source>
</evidence>
<feature type="repeat" description="PPR" evidence="3">
    <location>
        <begin position="295"/>
        <end position="329"/>
    </location>
</feature>
<dbReference type="Pfam" id="PF01535">
    <property type="entry name" value="PPR"/>
    <property type="match status" value="2"/>
</dbReference>
<dbReference type="OMA" id="LVNAWCS"/>
<feature type="repeat" description="PPR" evidence="3">
    <location>
        <begin position="225"/>
        <end position="259"/>
    </location>
</feature>
<dbReference type="Pfam" id="PF13041">
    <property type="entry name" value="PPR_2"/>
    <property type="match status" value="2"/>
</dbReference>
<evidence type="ECO:0000256" key="1">
    <source>
        <dbReference type="ARBA" id="ARBA00007626"/>
    </source>
</evidence>
<dbReference type="Proteomes" id="UP000012960">
    <property type="component" value="Unplaced"/>
</dbReference>
<dbReference type="PANTHER" id="PTHR47938">
    <property type="entry name" value="RESPIRATORY COMPLEX I CHAPERONE (CIA84), PUTATIVE (AFU_ORTHOLOGUE AFUA_2G06020)-RELATED"/>
    <property type="match status" value="1"/>
</dbReference>
<dbReference type="InterPro" id="IPR002885">
    <property type="entry name" value="PPR_rpt"/>
</dbReference>
<accession>A0A804L7L5</accession>
<keyword evidence="2" id="KW-0677">Repeat</keyword>
<dbReference type="EMBL" id="HG996475">
    <property type="protein sequence ID" value="CAG1864521.1"/>
    <property type="molecule type" value="Genomic_DNA"/>
</dbReference>
<feature type="repeat" description="PPR" evidence="3">
    <location>
        <begin position="365"/>
        <end position="399"/>
    </location>
</feature>
<dbReference type="InterPro" id="IPR011990">
    <property type="entry name" value="TPR-like_helical_dom_sf"/>
</dbReference>
<keyword evidence="6" id="KW-1185">Reference proteome</keyword>
<feature type="repeat" description="PPR" evidence="3">
    <location>
        <begin position="330"/>
        <end position="364"/>
    </location>
</feature>
<gene>
    <name evidence="4" type="ORF">GSMUA_11070.1</name>
</gene>
<sequence>MLRFVPVPLIRRRSSPPPFIRHHLPLLLSPLRHLDTLAPPALPLPRYPSAKDAYFAVVHHIAGIVRRDFYLERTLGRLRLPPPTPDLVLRVLRAAAPSTPLPALRFFAWARSTSPSYRPSAAEFDALILPLARHRHWSQMWSVAADMRSLSLPLLPSTFASVIDAYGQAALPDLAVDVFNRLPKFDCPQTTAIYNALLSALCRVGNFHGAYALIRRMARKQVPPDRQTFSTLVDAWCAAGKLREAQDFLEEMNRRGFKPPVRGRDLLIDGLVNAGCLEAAKEMVRRMTKEGVLPDVTTFNSLLEAVCKSGEIDFCVGLLQDASELGLCPDISTYKILIPAVSKLGKIEEAFRLFYCAVEDGNKPFPSLYAAIIKALCRAGRFSDAFGLFKDMKVKGHPPNRPVYTMLVKMCVRGGRFVEAANYLVEMTEMGLVPMPQSFDSVVDGLKHCGKHELAKRLEQLEVSIRGY</sequence>
<dbReference type="NCBIfam" id="TIGR00756">
    <property type="entry name" value="PPR"/>
    <property type="match status" value="6"/>
</dbReference>
<reference evidence="5" key="2">
    <citation type="submission" date="2021-05" db="UniProtKB">
        <authorList>
            <consortium name="EnsemblPlants"/>
        </authorList>
    </citation>
    <scope>IDENTIFICATION</scope>
    <source>
        <strain evidence="5">subsp. malaccensis</strain>
    </source>
</reference>
<dbReference type="AlphaFoldDB" id="A0A804L7L5"/>
<evidence type="ECO:0000313" key="4">
    <source>
        <dbReference type="EMBL" id="CAG1864521.1"/>
    </source>
</evidence>
<dbReference type="InParanoid" id="A0A804L7L5"/>
<dbReference type="PROSITE" id="PS51375">
    <property type="entry name" value="PPR"/>
    <property type="match status" value="6"/>
</dbReference>
<proteinExistence type="inferred from homology"/>
<feature type="repeat" description="PPR" evidence="3">
    <location>
        <begin position="400"/>
        <end position="434"/>
    </location>
</feature>
<reference evidence="4" key="1">
    <citation type="submission" date="2021-03" db="EMBL/GenBank/DDBJ databases">
        <authorList>
            <consortium name="Genoscope - CEA"/>
            <person name="William W."/>
        </authorList>
    </citation>
    <scope>NUCLEOTIDE SEQUENCE</scope>
    <source>
        <strain evidence="4">Doubled-haploid Pahang</strain>
    </source>
</reference>
<dbReference type="Pfam" id="PF13812">
    <property type="entry name" value="PPR_3"/>
    <property type="match status" value="1"/>
</dbReference>
<dbReference type="Gene3D" id="1.25.40.10">
    <property type="entry name" value="Tetratricopeptide repeat domain"/>
    <property type="match status" value="3"/>
</dbReference>
<feature type="repeat" description="PPR" evidence="3">
    <location>
        <begin position="190"/>
        <end position="224"/>
    </location>
</feature>
<name>A0A804L7L5_MUSAM</name>
<organism evidence="5 6">
    <name type="scientific">Musa acuminata subsp. malaccensis</name>
    <name type="common">Wild banana</name>
    <name type="synonym">Musa malaccensis</name>
    <dbReference type="NCBI Taxonomy" id="214687"/>
    <lineage>
        <taxon>Eukaryota</taxon>
        <taxon>Viridiplantae</taxon>
        <taxon>Streptophyta</taxon>
        <taxon>Embryophyta</taxon>
        <taxon>Tracheophyta</taxon>
        <taxon>Spermatophyta</taxon>
        <taxon>Magnoliopsida</taxon>
        <taxon>Liliopsida</taxon>
        <taxon>Zingiberales</taxon>
        <taxon>Musaceae</taxon>
        <taxon>Musa</taxon>
    </lineage>
</organism>
<dbReference type="EnsemblPlants" id="Ma11_t13890.1">
    <property type="protein sequence ID" value="Ma11_p13890.1"/>
    <property type="gene ID" value="Ma11_g13890"/>
</dbReference>
<protein>
    <submittedName>
        <fullName evidence="4">(wild Malaysian banana) hypothetical protein</fullName>
    </submittedName>
</protein>
<dbReference type="SUPFAM" id="SSF48452">
    <property type="entry name" value="TPR-like"/>
    <property type="match status" value="1"/>
</dbReference>
<comment type="similarity">
    <text evidence="1">Belongs to the PPR family. P subfamily.</text>
</comment>
<evidence type="ECO:0000256" key="2">
    <source>
        <dbReference type="ARBA" id="ARBA00022737"/>
    </source>
</evidence>